<dbReference type="PRINTS" id="PR00417">
    <property type="entry name" value="PRTPISMRASEI"/>
</dbReference>
<dbReference type="InterPro" id="IPR013497">
    <property type="entry name" value="Topo_IA_cen"/>
</dbReference>
<dbReference type="InterPro" id="IPR023405">
    <property type="entry name" value="Topo_IA_core_domain"/>
</dbReference>
<dbReference type="RefSeq" id="WP_060496292.1">
    <property type="nucleotide sequence ID" value="NZ_CP013121.1"/>
</dbReference>
<evidence type="ECO:0000256" key="3">
    <source>
        <dbReference type="ARBA" id="ARBA00012891"/>
    </source>
</evidence>
<dbReference type="GO" id="GO:0006281">
    <property type="term" value="P:DNA repair"/>
    <property type="evidence" value="ECO:0007669"/>
    <property type="project" value="TreeGrafter"/>
</dbReference>
<dbReference type="EMBL" id="NIRM01000001">
    <property type="protein sequence ID" value="PHI10003.1"/>
    <property type="molecule type" value="Genomic_DNA"/>
</dbReference>
<keyword evidence="6 14" id="KW-0413">Isomerase</keyword>
<evidence type="ECO:0000256" key="10">
    <source>
        <dbReference type="ARBA" id="ARBA00032877"/>
    </source>
</evidence>
<dbReference type="SUPFAM" id="SSF56712">
    <property type="entry name" value="Prokaryotic type I DNA topoisomerase"/>
    <property type="match status" value="1"/>
</dbReference>
<dbReference type="Pfam" id="PF01751">
    <property type="entry name" value="Toprim"/>
    <property type="match status" value="1"/>
</dbReference>
<dbReference type="PROSITE" id="PS52039">
    <property type="entry name" value="TOPO_IA_2"/>
    <property type="match status" value="1"/>
</dbReference>
<proteinExistence type="inferred from homology"/>
<dbReference type="Gene3D" id="1.10.290.10">
    <property type="entry name" value="Topoisomerase I, domain 4"/>
    <property type="match status" value="1"/>
</dbReference>
<sequence>MSKRLIIAEKPSLGRAIANALNVKKFTGEKSNGYYENDKYIVTWCFGHLFKLKDIGDYEGLNNISWEDIALPFLPNPFELKYNPGRNEEEGEGIKKQVEIIKELVSREDVEEIVHCGDADREGQVIINEVLEYIKNNKKVTRLWLPEQTEDTIQKQIMNCKENTTYDDLYNEGLTRLYMDWFLGINLSVFLSVKAKTKLNIGRVLIPIVKYIYDREQAIKNFKVEKYFQLESKTEKENIKIPLILRKERFSSKEEAEKAAQELNNNKGKVISIEKKEVKKYPKQLFTLGKLQETLSKNHKMIYERSEAIVQKLYEEGYITYPRTSIPYLGDEEKNRVKDLINLINQKGYKLEFKDSKKIFDSTKFGDSKTESKSHSALTPTLKLPEKLSKEEEIVYQVIFNRFVANFLVEETIISETILTIQVADNEFKLKGTEIIKQGFYAYEPKKFDNQLPNLAENEEFEIKFLAIEKETEPPKKVTESELGNYLENPFRKEIKEINVESEETEEEIVEDAEDYKNILEGVEIGTVATRTGIISNAKSYGYITQENSNYSITSKGEKLIQLLDELKINLYKERTVEFSKDLKKVFHNMKTIDDVLGDTWSILNEIIENGKDIKPSVEFIEALGKCPKCGGNIIEKPKTYSCENEDFVLWKESRHYKEKFSINSEEAKKFLANEIVQCILTSEDKKTRKVNLKMKLNGEYVNFEEERESIGKCPICGKEVIESEKMFYCTGNKDGCIFKLWKEAKHFSDTLKITKSVAKKLLKKNGNSKFEITGKDRSKKEVNLKIKINGNYVNFEEVKENKQ</sequence>
<dbReference type="SMART" id="SM00436">
    <property type="entry name" value="TOP1Bc"/>
    <property type="match status" value="1"/>
</dbReference>
<evidence type="ECO:0000259" key="12">
    <source>
        <dbReference type="PROSITE" id="PS52039"/>
    </source>
</evidence>
<evidence type="ECO:0000313" key="13">
    <source>
        <dbReference type="EMBL" id="ALM94301.1"/>
    </source>
</evidence>
<comment type="catalytic activity">
    <reaction evidence="1">
        <text>ATP-independent breakage of single-stranded DNA, followed by passage and rejoining.</text>
        <dbReference type="EC" id="5.6.2.1"/>
    </reaction>
</comment>
<dbReference type="Gene3D" id="1.10.460.10">
    <property type="entry name" value="Topoisomerase I, domain 2"/>
    <property type="match status" value="1"/>
</dbReference>
<protein>
    <recommendedName>
        <fullName evidence="3">DNA topoisomerase</fullName>
        <ecNumber evidence="3">5.6.2.1</ecNumber>
    </recommendedName>
    <alternativeName>
        <fullName evidence="10">Omega-protein</fullName>
    </alternativeName>
    <alternativeName>
        <fullName evidence="9">Relaxing enzyme</fullName>
    </alternativeName>
    <alternativeName>
        <fullName evidence="7">Swivelase</fullName>
    </alternativeName>
    <alternativeName>
        <fullName evidence="8">Untwisting enzyme</fullName>
    </alternativeName>
</protein>
<dbReference type="GO" id="GO:0003677">
    <property type="term" value="F:DNA binding"/>
    <property type="evidence" value="ECO:0007669"/>
    <property type="project" value="UniProtKB-KW"/>
</dbReference>
<dbReference type="GO" id="GO:0043597">
    <property type="term" value="C:cytoplasmic replication fork"/>
    <property type="evidence" value="ECO:0007669"/>
    <property type="project" value="TreeGrafter"/>
</dbReference>
<evidence type="ECO:0000256" key="4">
    <source>
        <dbReference type="ARBA" id="ARBA00023029"/>
    </source>
</evidence>
<evidence type="ECO:0000313" key="14">
    <source>
        <dbReference type="EMBL" id="PHI10003.1"/>
    </source>
</evidence>
<dbReference type="InterPro" id="IPR003602">
    <property type="entry name" value="Topo_IA_DNA-bd_dom"/>
</dbReference>
<dbReference type="Pfam" id="PF01131">
    <property type="entry name" value="Topoisom_bac"/>
    <property type="match status" value="1"/>
</dbReference>
<dbReference type="InterPro" id="IPR000380">
    <property type="entry name" value="Topo_IA"/>
</dbReference>
<evidence type="ECO:0000256" key="7">
    <source>
        <dbReference type="ARBA" id="ARBA00030003"/>
    </source>
</evidence>
<keyword evidence="5" id="KW-0238">DNA-binding</keyword>
<gene>
    <name evidence="14" type="ORF">CBG52_02025</name>
    <name evidence="13" type="ORF">RO02_06605</name>
</gene>
<dbReference type="CDD" id="cd03362">
    <property type="entry name" value="TOPRIM_TopoIA_TopoIII"/>
    <property type="match status" value="1"/>
</dbReference>
<dbReference type="InterPro" id="IPR013824">
    <property type="entry name" value="Topo_IA_cen_sub1"/>
</dbReference>
<dbReference type="GO" id="GO:0006310">
    <property type="term" value="P:DNA recombination"/>
    <property type="evidence" value="ECO:0007669"/>
    <property type="project" value="TreeGrafter"/>
</dbReference>
<keyword evidence="4" id="KW-0799">Topoisomerase</keyword>
<dbReference type="PROSITE" id="PS50880">
    <property type="entry name" value="TOPRIM"/>
    <property type="match status" value="1"/>
</dbReference>
<dbReference type="Gene3D" id="3.40.50.140">
    <property type="match status" value="1"/>
</dbReference>
<accession>A0A2C6C0Q5</accession>
<dbReference type="Gene3D" id="2.70.20.10">
    <property type="entry name" value="Topoisomerase I, domain 3"/>
    <property type="match status" value="1"/>
</dbReference>
<dbReference type="Proteomes" id="UP000221504">
    <property type="component" value="Unassembled WGS sequence"/>
</dbReference>
<comment type="similarity">
    <text evidence="2">Belongs to the type IA topoisomerase family.</text>
</comment>
<dbReference type="AlphaFoldDB" id="A0A2C6C0Q5"/>
<evidence type="ECO:0000313" key="15">
    <source>
        <dbReference type="Proteomes" id="UP000067061"/>
    </source>
</evidence>
<dbReference type="Proteomes" id="UP000067061">
    <property type="component" value="Chromosome"/>
</dbReference>
<evidence type="ECO:0000256" key="6">
    <source>
        <dbReference type="ARBA" id="ARBA00023235"/>
    </source>
</evidence>
<evidence type="ECO:0000259" key="11">
    <source>
        <dbReference type="PROSITE" id="PS50880"/>
    </source>
</evidence>
<dbReference type="GO" id="GO:0003917">
    <property type="term" value="F:DNA topoisomerase type I (single strand cut, ATP-independent) activity"/>
    <property type="evidence" value="ECO:0007669"/>
    <property type="project" value="UniProtKB-EC"/>
</dbReference>
<dbReference type="SMART" id="SM00437">
    <property type="entry name" value="TOP1Ac"/>
    <property type="match status" value="1"/>
</dbReference>
<dbReference type="SMART" id="SM00493">
    <property type="entry name" value="TOPRIM"/>
    <property type="match status" value="1"/>
</dbReference>
<dbReference type="PANTHER" id="PTHR11390:SF21">
    <property type="entry name" value="DNA TOPOISOMERASE 3-ALPHA"/>
    <property type="match status" value="1"/>
</dbReference>
<dbReference type="EC" id="5.6.2.1" evidence="3"/>
<evidence type="ECO:0000256" key="1">
    <source>
        <dbReference type="ARBA" id="ARBA00000213"/>
    </source>
</evidence>
<evidence type="ECO:0000256" key="8">
    <source>
        <dbReference type="ARBA" id="ARBA00031985"/>
    </source>
</evidence>
<name>A0A2C6C0Q5_FUSNP</name>
<dbReference type="InterPro" id="IPR013825">
    <property type="entry name" value="Topo_IA_cen_sub2"/>
</dbReference>
<dbReference type="GO" id="GO:0006265">
    <property type="term" value="P:DNA topological change"/>
    <property type="evidence" value="ECO:0007669"/>
    <property type="project" value="InterPro"/>
</dbReference>
<dbReference type="PROSITE" id="PS00396">
    <property type="entry name" value="TOPO_IA_1"/>
    <property type="match status" value="1"/>
</dbReference>
<organism evidence="14 16">
    <name type="scientific">Fusobacterium nucleatum subsp. polymorphum</name>
    <name type="common">Fusobacterium polymorphum</name>
    <dbReference type="NCBI Taxonomy" id="76857"/>
    <lineage>
        <taxon>Bacteria</taxon>
        <taxon>Fusobacteriati</taxon>
        <taxon>Fusobacteriota</taxon>
        <taxon>Fusobacteriia</taxon>
        <taxon>Fusobacteriales</taxon>
        <taxon>Fusobacteriaceae</taxon>
        <taxon>Fusobacterium</taxon>
    </lineage>
</organism>
<feature type="domain" description="Toprim" evidence="11">
    <location>
        <begin position="3"/>
        <end position="149"/>
    </location>
</feature>
<evidence type="ECO:0000256" key="2">
    <source>
        <dbReference type="ARBA" id="ARBA00009446"/>
    </source>
</evidence>
<dbReference type="InterPro" id="IPR013826">
    <property type="entry name" value="Topo_IA_cen_sub3"/>
</dbReference>
<dbReference type="InterPro" id="IPR003601">
    <property type="entry name" value="Topo_IA_2"/>
</dbReference>
<feature type="domain" description="Topo IA-type catalytic" evidence="12">
    <location>
        <begin position="166"/>
        <end position="608"/>
    </location>
</feature>
<evidence type="ECO:0000256" key="9">
    <source>
        <dbReference type="ARBA" id="ARBA00032235"/>
    </source>
</evidence>
<evidence type="ECO:0000313" key="16">
    <source>
        <dbReference type="Proteomes" id="UP000221504"/>
    </source>
</evidence>
<reference evidence="14 16" key="2">
    <citation type="submission" date="2017-06" db="EMBL/GenBank/DDBJ databases">
        <title>Draft genome sequence of Fusobacterium nucleatum subsp. polymorphum KCOM 1267 (=ChDC F290).</title>
        <authorList>
            <person name="Kook J.-K."/>
            <person name="Park S.-N."/>
            <person name="Lim Y.K."/>
            <person name="Roh H."/>
        </authorList>
    </citation>
    <scope>NUCLEOTIDE SEQUENCE [LARGE SCALE GENOMIC DNA]</scope>
    <source>
        <strain evidence="14">KCOM 1267</strain>
        <strain evidence="16">KCOM 1267(ChDC F290)</strain>
    </source>
</reference>
<dbReference type="InterPro" id="IPR023406">
    <property type="entry name" value="Topo_IA_AS"/>
</dbReference>
<reference evidence="13 15" key="1">
    <citation type="submission" date="2015-11" db="EMBL/GenBank/DDBJ databases">
        <authorList>
            <person name="Kook J.-K."/>
            <person name="Park S.-N."/>
            <person name="Lim Y.K."/>
            <person name="Jo E."/>
        </authorList>
    </citation>
    <scope>NUCLEOTIDE SEQUENCE [LARGE SCALE GENOMIC DNA]</scope>
    <source>
        <strain evidence="13 15">ChDC F306</strain>
    </source>
</reference>
<dbReference type="InterPro" id="IPR034144">
    <property type="entry name" value="TOPRIM_TopoIII"/>
</dbReference>
<dbReference type="InterPro" id="IPR006171">
    <property type="entry name" value="TOPRIM_dom"/>
</dbReference>
<dbReference type="EMBL" id="CP013121">
    <property type="protein sequence ID" value="ALM94301.1"/>
    <property type="molecule type" value="Genomic_DNA"/>
</dbReference>
<evidence type="ECO:0000256" key="5">
    <source>
        <dbReference type="ARBA" id="ARBA00023125"/>
    </source>
</evidence>
<dbReference type="PANTHER" id="PTHR11390">
    <property type="entry name" value="PROKARYOTIC DNA TOPOISOMERASE"/>
    <property type="match status" value="1"/>
</dbReference>